<gene>
    <name evidence="1" type="ORF">FOJ82_00780</name>
</gene>
<organism evidence="1 2">
    <name type="scientific">Tessaracoccus rhinocerotis</name>
    <dbReference type="NCBI Taxonomy" id="1689449"/>
    <lineage>
        <taxon>Bacteria</taxon>
        <taxon>Bacillati</taxon>
        <taxon>Actinomycetota</taxon>
        <taxon>Actinomycetes</taxon>
        <taxon>Propionibacteriales</taxon>
        <taxon>Propionibacteriaceae</taxon>
        <taxon>Tessaracoccus</taxon>
    </lineage>
</organism>
<accession>A0A553K462</accession>
<dbReference type="PANTHER" id="PTHR10000">
    <property type="entry name" value="PHOSPHOSERINE PHOSPHATASE"/>
    <property type="match status" value="1"/>
</dbReference>
<dbReference type="Gene3D" id="3.40.50.1000">
    <property type="entry name" value="HAD superfamily/HAD-like"/>
    <property type="match status" value="1"/>
</dbReference>
<comment type="caution">
    <text evidence="1">The sequence shown here is derived from an EMBL/GenBank/DDBJ whole genome shotgun (WGS) entry which is preliminary data.</text>
</comment>
<dbReference type="EMBL" id="VKKG01000001">
    <property type="protein sequence ID" value="TRY19478.1"/>
    <property type="molecule type" value="Genomic_DNA"/>
</dbReference>
<dbReference type="Proteomes" id="UP000317638">
    <property type="component" value="Unassembled WGS sequence"/>
</dbReference>
<dbReference type="SUPFAM" id="SSF56784">
    <property type="entry name" value="HAD-like"/>
    <property type="match status" value="1"/>
</dbReference>
<protein>
    <submittedName>
        <fullName evidence="1">HAD family phosphatase</fullName>
    </submittedName>
</protein>
<dbReference type="InterPro" id="IPR036412">
    <property type="entry name" value="HAD-like_sf"/>
</dbReference>
<dbReference type="Gene3D" id="3.30.1240.10">
    <property type="match status" value="1"/>
</dbReference>
<dbReference type="GO" id="GO:0000287">
    <property type="term" value="F:magnesium ion binding"/>
    <property type="evidence" value="ECO:0007669"/>
    <property type="project" value="TreeGrafter"/>
</dbReference>
<sequence>MSMKPALVATDLDGTFLGEGGLPHPGNLEAARQIHDAGIELVIATGRPRRNLAPLDGLRDINPILIASNGASIGRLASPRPEIIHPIAPAVVHRLAGELPTDLEMSYGVEFEEDWGVADDFPYIPDRKPIIGTLEELVAREPIIKLIAHTRRANTEELAEVVTAAAGEDLTVTFSWSAEHGTVEISAAGVSKGTALSEVIADLGITPAECAAFGDMPNDLEMLRLVGGPHVMAGSHPTMFEHGFTVIGHHHEGAVGDLWRTYLA</sequence>
<dbReference type="OrthoDB" id="3180855at2"/>
<evidence type="ECO:0000313" key="1">
    <source>
        <dbReference type="EMBL" id="TRY19478.1"/>
    </source>
</evidence>
<dbReference type="GO" id="GO:0005829">
    <property type="term" value="C:cytosol"/>
    <property type="evidence" value="ECO:0007669"/>
    <property type="project" value="TreeGrafter"/>
</dbReference>
<reference evidence="1 2" key="1">
    <citation type="submission" date="2019-07" db="EMBL/GenBank/DDBJ databases">
        <authorList>
            <person name="Zhou L.-Y."/>
        </authorList>
    </citation>
    <scope>NUCLEOTIDE SEQUENCE [LARGE SCALE GENOMIC DNA]</scope>
    <source>
        <strain evidence="1 2">YIM 101269</strain>
    </source>
</reference>
<keyword evidence="2" id="KW-1185">Reference proteome</keyword>
<dbReference type="AlphaFoldDB" id="A0A553K462"/>
<proteinExistence type="predicted"/>
<dbReference type="GO" id="GO:0016791">
    <property type="term" value="F:phosphatase activity"/>
    <property type="evidence" value="ECO:0007669"/>
    <property type="project" value="TreeGrafter"/>
</dbReference>
<dbReference type="PANTHER" id="PTHR10000:SF8">
    <property type="entry name" value="HAD SUPERFAMILY HYDROLASE-LIKE, TYPE 3"/>
    <property type="match status" value="1"/>
</dbReference>
<evidence type="ECO:0000313" key="2">
    <source>
        <dbReference type="Proteomes" id="UP000317638"/>
    </source>
</evidence>
<dbReference type="Pfam" id="PF08282">
    <property type="entry name" value="Hydrolase_3"/>
    <property type="match status" value="1"/>
</dbReference>
<name>A0A553K462_9ACTN</name>
<dbReference type="InterPro" id="IPR023214">
    <property type="entry name" value="HAD_sf"/>
</dbReference>